<dbReference type="AlphaFoldDB" id="A0A2W5JWP0"/>
<name>A0A2W5JWP0_ANCNO</name>
<dbReference type="Proteomes" id="UP000249577">
    <property type="component" value="Unassembled WGS sequence"/>
</dbReference>
<dbReference type="EMBL" id="QFPN01000045">
    <property type="protein sequence ID" value="PZQ09226.1"/>
    <property type="molecule type" value="Genomic_DNA"/>
</dbReference>
<accession>A0A2W5JWP0</accession>
<evidence type="ECO:0000313" key="1">
    <source>
        <dbReference type="EMBL" id="PZQ09226.1"/>
    </source>
</evidence>
<evidence type="ECO:0000313" key="2">
    <source>
        <dbReference type="Proteomes" id="UP000249577"/>
    </source>
</evidence>
<gene>
    <name evidence="1" type="ORF">DI565_20570</name>
</gene>
<reference evidence="1 2" key="1">
    <citation type="submission" date="2017-08" db="EMBL/GenBank/DDBJ databases">
        <title>Infants hospitalized years apart are colonized by the same room-sourced microbial strains.</title>
        <authorList>
            <person name="Brooks B."/>
            <person name="Olm M.R."/>
            <person name="Firek B.A."/>
            <person name="Baker R."/>
            <person name="Thomas B.C."/>
            <person name="Morowitz M.J."/>
            <person name="Banfield J.F."/>
        </authorList>
    </citation>
    <scope>NUCLEOTIDE SEQUENCE [LARGE SCALE GENOMIC DNA]</scope>
    <source>
        <strain evidence="1">S2_005_003_R2_43</strain>
    </source>
</reference>
<sequence>MSQCELLFPNGKATLMFSGYSESFDPSVERTEMERGVPKQRLINSQVLMKLSASLLFQSEADVEAFEAWYFGTLKRIGWFTIPHPRTDVPISVRFENGSIGALVPQAPAFGLAQRDVVLEYMR</sequence>
<organism evidence="1 2">
    <name type="scientific">Ancylobacter novellus</name>
    <name type="common">Thiobacillus novellus</name>
    <dbReference type="NCBI Taxonomy" id="921"/>
    <lineage>
        <taxon>Bacteria</taxon>
        <taxon>Pseudomonadati</taxon>
        <taxon>Pseudomonadota</taxon>
        <taxon>Alphaproteobacteria</taxon>
        <taxon>Hyphomicrobiales</taxon>
        <taxon>Xanthobacteraceae</taxon>
        <taxon>Ancylobacter</taxon>
    </lineage>
</organism>
<comment type="caution">
    <text evidence="1">The sequence shown here is derived from an EMBL/GenBank/DDBJ whole genome shotgun (WGS) entry which is preliminary data.</text>
</comment>
<proteinExistence type="predicted"/>
<protein>
    <submittedName>
        <fullName evidence="1">Uncharacterized protein</fullName>
    </submittedName>
</protein>